<dbReference type="RefSeq" id="WP_208471349.1">
    <property type="nucleotide sequence ID" value="NZ_JAGFNS010000026.1"/>
</dbReference>
<evidence type="ECO:0000256" key="2">
    <source>
        <dbReference type="SAM" id="Phobius"/>
    </source>
</evidence>
<keyword evidence="5" id="KW-1185">Reference proteome</keyword>
<evidence type="ECO:0000259" key="3">
    <source>
        <dbReference type="PROSITE" id="PS50943"/>
    </source>
</evidence>
<comment type="caution">
    <text evidence="4">The sequence shown here is derived from an EMBL/GenBank/DDBJ whole genome shotgun (WGS) entry which is preliminary data.</text>
</comment>
<organism evidence="4 5">
    <name type="scientific">Actinoplanes flavus</name>
    <dbReference type="NCBI Taxonomy" id="2820290"/>
    <lineage>
        <taxon>Bacteria</taxon>
        <taxon>Bacillati</taxon>
        <taxon>Actinomycetota</taxon>
        <taxon>Actinomycetes</taxon>
        <taxon>Micromonosporales</taxon>
        <taxon>Micromonosporaceae</taxon>
        <taxon>Actinoplanes</taxon>
    </lineage>
</organism>
<dbReference type="Proteomes" id="UP000679690">
    <property type="component" value="Unassembled WGS sequence"/>
</dbReference>
<keyword evidence="2" id="KW-0812">Transmembrane</keyword>
<dbReference type="InterPro" id="IPR001387">
    <property type="entry name" value="Cro/C1-type_HTH"/>
</dbReference>
<reference evidence="4 5" key="1">
    <citation type="submission" date="2021-03" db="EMBL/GenBank/DDBJ databases">
        <title>Actinoplanes flavus sp. nov., a novel actinomycete isolated from Coconut Palm rhizosphere soil.</title>
        <authorList>
            <person name="Luo X."/>
        </authorList>
    </citation>
    <scope>NUCLEOTIDE SEQUENCE [LARGE SCALE GENOMIC DNA]</scope>
    <source>
        <strain evidence="4 5">NEAU-H7</strain>
    </source>
</reference>
<sequence>MARKTGYSASTLSQAASGTRKPTLDVLLAYVGALGGDQDAWRERWQALDADAAPAAEAPVPGGDPGRPTSRVTGRIALAGSLALVVIAAGATALTRRGGSDPATSPTVAAPGCPAVPETATFTARTYGSGAKVRQGPARLEPEIHTVPPGCTIGLTGFCLGERIIDATAGTPDVRWFMVAGGGVVSSAVVHGNPPAGMTVSRCPGDRAAPSAITLEVTADPDDPGQVVLNATGSGVDIVGYAAYYARDAHGAASWHQIGLTGSGDEGFAMRWRIDRLPAGAKPIVAAAACLGGEAPTPVVDLGTVPAGGATGPAAGHRSAAAATACLYPVAK</sequence>
<feature type="compositionally biased region" description="Low complexity" evidence="1">
    <location>
        <begin position="52"/>
        <end position="61"/>
    </location>
</feature>
<keyword evidence="2" id="KW-1133">Transmembrane helix</keyword>
<feature type="transmembrane region" description="Helical" evidence="2">
    <location>
        <begin position="76"/>
        <end position="94"/>
    </location>
</feature>
<feature type="region of interest" description="Disordered" evidence="1">
    <location>
        <begin position="52"/>
        <end position="71"/>
    </location>
</feature>
<evidence type="ECO:0000256" key="1">
    <source>
        <dbReference type="SAM" id="MobiDB-lite"/>
    </source>
</evidence>
<feature type="domain" description="HTH cro/C1-type" evidence="3">
    <location>
        <begin position="1"/>
        <end position="41"/>
    </location>
</feature>
<dbReference type="EMBL" id="JAGFNS010000026">
    <property type="protein sequence ID" value="MBO3742152.1"/>
    <property type="molecule type" value="Genomic_DNA"/>
</dbReference>
<evidence type="ECO:0000313" key="4">
    <source>
        <dbReference type="EMBL" id="MBO3742152.1"/>
    </source>
</evidence>
<accession>A0ABS3UUD4</accession>
<evidence type="ECO:0000313" key="5">
    <source>
        <dbReference type="Proteomes" id="UP000679690"/>
    </source>
</evidence>
<name>A0ABS3UUD4_9ACTN</name>
<proteinExistence type="predicted"/>
<gene>
    <name evidence="4" type="ORF">J5X75_32070</name>
</gene>
<protein>
    <submittedName>
        <fullName evidence="4">Helix-turn-helix transcriptional regulator</fullName>
    </submittedName>
</protein>
<dbReference type="PROSITE" id="PS50943">
    <property type="entry name" value="HTH_CROC1"/>
    <property type="match status" value="1"/>
</dbReference>
<dbReference type="CDD" id="cd00093">
    <property type="entry name" value="HTH_XRE"/>
    <property type="match status" value="1"/>
</dbReference>
<keyword evidence="2" id="KW-0472">Membrane</keyword>